<evidence type="ECO:0000313" key="2">
    <source>
        <dbReference type="Proteomes" id="UP000319502"/>
    </source>
</evidence>
<dbReference type="EMBL" id="VMNK01000003">
    <property type="protein sequence ID" value="TVO58509.1"/>
    <property type="molecule type" value="Genomic_DNA"/>
</dbReference>
<dbReference type="Proteomes" id="UP000319502">
    <property type="component" value="Unassembled WGS sequence"/>
</dbReference>
<keyword evidence="2" id="KW-1185">Reference proteome</keyword>
<name>A0A557R030_9RHOO</name>
<organism evidence="1 2">
    <name type="scientific">Denitromonas halophila</name>
    <dbReference type="NCBI Taxonomy" id="1629404"/>
    <lineage>
        <taxon>Bacteria</taxon>
        <taxon>Pseudomonadati</taxon>
        <taxon>Pseudomonadota</taxon>
        <taxon>Betaproteobacteria</taxon>
        <taxon>Rhodocyclales</taxon>
        <taxon>Zoogloeaceae</taxon>
        <taxon>Denitromonas</taxon>
    </lineage>
</organism>
<proteinExistence type="predicted"/>
<protein>
    <submittedName>
        <fullName evidence="1">Uncharacterized protein</fullName>
    </submittedName>
</protein>
<reference evidence="1 2" key="1">
    <citation type="submission" date="2019-07" db="EMBL/GenBank/DDBJ databases">
        <title>The pathways for chlorine oxyanion respiration interact through the shared metabolite chlorate.</title>
        <authorList>
            <person name="Barnum T.P."/>
            <person name="Cheng Y."/>
            <person name="Hill K.A."/>
            <person name="Lucas L.N."/>
            <person name="Carlson H.K."/>
            <person name="Coates J.D."/>
        </authorList>
    </citation>
    <scope>NUCLEOTIDE SEQUENCE [LARGE SCALE GENOMIC DNA]</scope>
    <source>
        <strain evidence="1 2">SFB-3</strain>
    </source>
</reference>
<comment type="caution">
    <text evidence="1">The sequence shown here is derived from an EMBL/GenBank/DDBJ whole genome shotgun (WGS) entry which is preliminary data.</text>
</comment>
<evidence type="ECO:0000313" key="1">
    <source>
        <dbReference type="EMBL" id="TVO58509.1"/>
    </source>
</evidence>
<gene>
    <name evidence="1" type="ORF">FHP91_02240</name>
</gene>
<dbReference type="RefSeq" id="WP_144308050.1">
    <property type="nucleotide sequence ID" value="NZ_VMNK01000003.1"/>
</dbReference>
<sequence length="381" mass="42607">MAQGLKYDNDYLVGGPARAAVTPNFRLAEYTRPDGSIRVHRELVGAVQMLRNALKRSVDIASLLPEGGLGRGRDGRFVWVEAGDPAEVAAAATRLARDGWFERIEIKGPRVYLEMPDPAQLPPLVAENALERAIQVTAAFETSGDPYLQVTGNFDGAGLSFGPIQVNFGTGTLQEMFRRYRARDEAALKRCFGELWTEWLQVLALPSRSRQVAWADGLSRGRNKADFDPAWKAALQAVGNTPAFREETLRYAYDVYGRKLIAALSWLNGVCPIPIGNFRCLAALYDLCVQQGSLNKAHDAIRRRVVTENPTDEFQLTRIAVEERGRKANSAWRADCISRRLCILEREPVEVTESGRSAQRDNPNLYLLRNVPVKQMERYLL</sequence>
<dbReference type="AlphaFoldDB" id="A0A557R030"/>
<dbReference type="OrthoDB" id="1242806at2"/>
<accession>A0A557R030</accession>